<dbReference type="OrthoDB" id="273155at2759"/>
<dbReference type="EMBL" id="LJSK01000003">
    <property type="protein sequence ID" value="KPI90628.1"/>
    <property type="molecule type" value="Genomic_DNA"/>
</dbReference>
<accession>A0A0N1IMT4</accession>
<evidence type="ECO:0000313" key="3">
    <source>
        <dbReference type="Proteomes" id="UP000038009"/>
    </source>
</evidence>
<keyword evidence="3" id="KW-1185">Reference proteome</keyword>
<proteinExistence type="predicted"/>
<dbReference type="VEuPathDB" id="TriTrypDB:Lsey_0003_0210"/>
<name>A0A0N1IMT4_LEPSE</name>
<feature type="region of interest" description="Disordered" evidence="1">
    <location>
        <begin position="79"/>
        <end position="124"/>
    </location>
</feature>
<dbReference type="Proteomes" id="UP000038009">
    <property type="component" value="Unassembled WGS sequence"/>
</dbReference>
<protein>
    <submittedName>
        <fullName evidence="2">Uncharacterized protein</fullName>
    </submittedName>
</protein>
<reference evidence="2 3" key="1">
    <citation type="journal article" date="2015" name="PLoS Pathog.">
        <title>Leptomonas seymouri: Adaptations to the Dixenous Life Cycle Analyzed by Genome Sequencing, Transcriptome Profiling and Co-infection with Leishmania donovani.</title>
        <authorList>
            <person name="Kraeva N."/>
            <person name="Butenko A."/>
            <person name="Hlavacova J."/>
            <person name="Kostygov A."/>
            <person name="Myskova J."/>
            <person name="Grybchuk D."/>
            <person name="Lestinova T."/>
            <person name="Votypka J."/>
            <person name="Volf P."/>
            <person name="Opperdoes F."/>
            <person name="Flegontov P."/>
            <person name="Lukes J."/>
            <person name="Yurchenko V."/>
        </authorList>
    </citation>
    <scope>NUCLEOTIDE SEQUENCE [LARGE SCALE GENOMIC DNA]</scope>
    <source>
        <strain evidence="2 3">ATCC 30220</strain>
    </source>
</reference>
<comment type="caution">
    <text evidence="2">The sequence shown here is derived from an EMBL/GenBank/DDBJ whole genome shotgun (WGS) entry which is preliminary data.</text>
</comment>
<feature type="compositionally biased region" description="Basic and acidic residues" evidence="1">
    <location>
        <begin position="81"/>
        <end position="95"/>
    </location>
</feature>
<sequence length="285" mass="31361">MYASAAPDAPKGPLSKEEIHTYARAMMAAMDNPEFQARVRTAMSRAPVPSNSEAVMDRYEEVQADYFTNYYNTCSGTASEVKARDDVSSQEKLEGESEPEQALSGKLDEMNLQGDTSRGDRKQMQPTKLDGTFIMEQLRQAVNIYKDSETERIITQLCMLMESKVTALPATVPALKHLYVESVHGRGAADAAAACRASGENHMPIVNPSPQMMSMMEMAMKTLTPVQRATLERAQQAMMSGRPPSAEDMRDMFLIQRQLGAFMQTLQQFGQMPGGRGGGRGGRGK</sequence>
<dbReference type="AlphaFoldDB" id="A0A0N1IMT4"/>
<evidence type="ECO:0000256" key="1">
    <source>
        <dbReference type="SAM" id="MobiDB-lite"/>
    </source>
</evidence>
<gene>
    <name evidence="2" type="ORF">ABL78_0224</name>
</gene>
<evidence type="ECO:0000313" key="2">
    <source>
        <dbReference type="EMBL" id="KPI90628.1"/>
    </source>
</evidence>
<organism evidence="2 3">
    <name type="scientific">Leptomonas seymouri</name>
    <dbReference type="NCBI Taxonomy" id="5684"/>
    <lineage>
        <taxon>Eukaryota</taxon>
        <taxon>Discoba</taxon>
        <taxon>Euglenozoa</taxon>
        <taxon>Kinetoplastea</taxon>
        <taxon>Metakinetoplastina</taxon>
        <taxon>Trypanosomatida</taxon>
        <taxon>Trypanosomatidae</taxon>
        <taxon>Leishmaniinae</taxon>
        <taxon>Leptomonas</taxon>
    </lineage>
</organism>
<dbReference type="OMA" id="DYFTNHY"/>